<dbReference type="InterPro" id="IPR052181">
    <property type="entry name" value="5hmC_binding"/>
</dbReference>
<comment type="caution">
    <text evidence="4">The sequence shown here is derived from an EMBL/GenBank/DDBJ whole genome shotgun (WGS) entry which is preliminary data.</text>
</comment>
<organism evidence="4 5">
    <name type="scientific">Salvia divinorum</name>
    <name type="common">Maria pastora</name>
    <name type="synonym">Diviner's sage</name>
    <dbReference type="NCBI Taxonomy" id="28513"/>
    <lineage>
        <taxon>Eukaryota</taxon>
        <taxon>Viridiplantae</taxon>
        <taxon>Streptophyta</taxon>
        <taxon>Embryophyta</taxon>
        <taxon>Tracheophyta</taxon>
        <taxon>Spermatophyta</taxon>
        <taxon>Magnoliopsida</taxon>
        <taxon>eudicotyledons</taxon>
        <taxon>Gunneridae</taxon>
        <taxon>Pentapetalae</taxon>
        <taxon>asterids</taxon>
        <taxon>lamiids</taxon>
        <taxon>Lamiales</taxon>
        <taxon>Lamiaceae</taxon>
        <taxon>Nepetoideae</taxon>
        <taxon>Mentheae</taxon>
        <taxon>Salviinae</taxon>
        <taxon>Salvia</taxon>
        <taxon>Salvia subgen. Calosphace</taxon>
    </lineage>
</organism>
<evidence type="ECO:0000313" key="4">
    <source>
        <dbReference type="EMBL" id="KAL1535273.1"/>
    </source>
</evidence>
<dbReference type="Pfam" id="PF01878">
    <property type="entry name" value="EVE"/>
    <property type="match status" value="1"/>
</dbReference>
<dbReference type="EMBL" id="JBEAFC010000012">
    <property type="protein sequence ID" value="KAL1535273.1"/>
    <property type="molecule type" value="Genomic_DNA"/>
</dbReference>
<dbReference type="Gene3D" id="3.10.590.10">
    <property type="entry name" value="ph1033 like domains"/>
    <property type="match status" value="1"/>
</dbReference>
<name>A0ABD1FTX2_SALDI</name>
<dbReference type="PANTHER" id="PTHR14087">
    <property type="entry name" value="THYMOCYTE NUCLEAR PROTEIN 1"/>
    <property type="match status" value="1"/>
</dbReference>
<protein>
    <submittedName>
        <fullName evidence="4">Thymocyte nuclear protein 1-like</fullName>
    </submittedName>
</protein>
<accession>A0ABD1FTX2</accession>
<dbReference type="SUPFAM" id="SSF88697">
    <property type="entry name" value="PUA domain-like"/>
    <property type="match status" value="1"/>
</dbReference>
<dbReference type="AlphaFoldDB" id="A0ABD1FTX2"/>
<evidence type="ECO:0000259" key="3">
    <source>
        <dbReference type="Pfam" id="PF01878"/>
    </source>
</evidence>
<gene>
    <name evidence="4" type="ORF">AAHA92_31349</name>
</gene>
<dbReference type="GO" id="GO:0005634">
    <property type="term" value="C:nucleus"/>
    <property type="evidence" value="ECO:0007669"/>
    <property type="project" value="UniProtKB-SubCell"/>
</dbReference>
<evidence type="ECO:0000313" key="5">
    <source>
        <dbReference type="Proteomes" id="UP001567538"/>
    </source>
</evidence>
<dbReference type="InterPro" id="IPR015947">
    <property type="entry name" value="PUA-like_sf"/>
</dbReference>
<proteinExistence type="predicted"/>
<dbReference type="InterPro" id="IPR002740">
    <property type="entry name" value="EVE_domain"/>
</dbReference>
<dbReference type="CDD" id="cd21133">
    <property type="entry name" value="EVE"/>
    <property type="match status" value="1"/>
</dbReference>
<dbReference type="InterPro" id="IPR047197">
    <property type="entry name" value="THYN1-like_EVE"/>
</dbReference>
<keyword evidence="5" id="KW-1185">Reference proteome</keyword>
<reference evidence="4 5" key="1">
    <citation type="submission" date="2024-06" db="EMBL/GenBank/DDBJ databases">
        <title>A chromosome level genome sequence of Diviner's sage (Salvia divinorum).</title>
        <authorList>
            <person name="Ford S.A."/>
            <person name="Ro D.-K."/>
            <person name="Ness R.W."/>
            <person name="Phillips M.A."/>
        </authorList>
    </citation>
    <scope>NUCLEOTIDE SEQUENCE [LARGE SCALE GENOMIC DNA]</scope>
    <source>
        <strain evidence="4">SAF-2024a</strain>
        <tissue evidence="4">Leaf</tissue>
    </source>
</reference>
<sequence>MEISDENLKLEEKKGDYWLLKTEPAEWSWDDQTANGGVSNWDVVKNKQAQKYMKSMKLGDLCFFYHSGAKSRRVVEVVREWYDEGEAVDVKAVGEMRAAVGLAEMKKELKGVEFALFRQPRLSVLPVEKGVWERVCRMGGGYEDDD</sequence>
<feature type="domain" description="EVE" evidence="3">
    <location>
        <begin position="17"/>
        <end position="138"/>
    </location>
</feature>
<dbReference type="Proteomes" id="UP001567538">
    <property type="component" value="Unassembled WGS sequence"/>
</dbReference>
<evidence type="ECO:0000256" key="1">
    <source>
        <dbReference type="ARBA" id="ARBA00004123"/>
    </source>
</evidence>
<comment type="subcellular location">
    <subcellularLocation>
        <location evidence="1">Nucleus</location>
    </subcellularLocation>
</comment>
<keyword evidence="2" id="KW-0539">Nucleus</keyword>
<dbReference type="PANTHER" id="PTHR14087:SF8">
    <property type="entry name" value="OS03G0676100 PROTEIN"/>
    <property type="match status" value="1"/>
</dbReference>
<evidence type="ECO:0000256" key="2">
    <source>
        <dbReference type="ARBA" id="ARBA00023242"/>
    </source>
</evidence>